<accession>A0AAD6VVR5</accession>
<comment type="caution">
    <text evidence="2">The sequence shown here is derived from an EMBL/GenBank/DDBJ whole genome shotgun (WGS) entry which is preliminary data.</text>
</comment>
<protein>
    <submittedName>
        <fullName evidence="2">Uncharacterized protein</fullName>
    </submittedName>
</protein>
<feature type="compositionally biased region" description="Acidic residues" evidence="1">
    <location>
        <begin position="308"/>
        <end position="328"/>
    </location>
</feature>
<evidence type="ECO:0000313" key="2">
    <source>
        <dbReference type="EMBL" id="KAJ7218116.1"/>
    </source>
</evidence>
<gene>
    <name evidence="2" type="ORF">GGX14DRAFT_599781</name>
</gene>
<dbReference type="Proteomes" id="UP001219525">
    <property type="component" value="Unassembled WGS sequence"/>
</dbReference>
<sequence>VDSGPIPLSFPAILRNPGLPSSYAYLTHSAEKPKPVVSKKHKTWRRDDNGGKRWIRRKENATFSGNTHIVQPAKTDLLPPQGPNIRSTFPVPLPPYLPRENRLPNAVLPTRDTNADCGRYSLSLKGMRRNLRTMQFRSKPLVRVIEAEIVRWLEAGGTLLFPDTSTCSVLNSAGTPIGDTGIVELSRTPLQLVWRVADDPFARYVIHCTARYHKIVSYSKDVSGQRLTYLLRPNVAYVRISYPEFHVTMGIDTPPTTDMDFSSQLDSESERASDYDVHSEAGEFVPGVQHMTTIEEDFVASPRTPYSIDDDEWSVITDGDADDDESGNDLDQSVDSLGDDPDETLLAVRRFSHLSLRSRALARAQVRSSSLPSRSPVRPARPIAALSSPKNPPKSFYNYLF</sequence>
<feature type="non-terminal residue" evidence="2">
    <location>
        <position position="401"/>
    </location>
</feature>
<evidence type="ECO:0000256" key="1">
    <source>
        <dbReference type="SAM" id="MobiDB-lite"/>
    </source>
</evidence>
<keyword evidence="3" id="KW-1185">Reference proteome</keyword>
<feature type="region of interest" description="Disordered" evidence="1">
    <location>
        <begin position="303"/>
        <end position="341"/>
    </location>
</feature>
<organism evidence="2 3">
    <name type="scientific">Mycena pura</name>
    <dbReference type="NCBI Taxonomy" id="153505"/>
    <lineage>
        <taxon>Eukaryota</taxon>
        <taxon>Fungi</taxon>
        <taxon>Dikarya</taxon>
        <taxon>Basidiomycota</taxon>
        <taxon>Agaricomycotina</taxon>
        <taxon>Agaricomycetes</taxon>
        <taxon>Agaricomycetidae</taxon>
        <taxon>Agaricales</taxon>
        <taxon>Marasmiineae</taxon>
        <taxon>Mycenaceae</taxon>
        <taxon>Mycena</taxon>
    </lineage>
</organism>
<evidence type="ECO:0000313" key="3">
    <source>
        <dbReference type="Proteomes" id="UP001219525"/>
    </source>
</evidence>
<reference evidence="2" key="1">
    <citation type="submission" date="2023-03" db="EMBL/GenBank/DDBJ databases">
        <title>Massive genome expansion in bonnet fungi (Mycena s.s.) driven by repeated elements and novel gene families across ecological guilds.</title>
        <authorList>
            <consortium name="Lawrence Berkeley National Laboratory"/>
            <person name="Harder C.B."/>
            <person name="Miyauchi S."/>
            <person name="Viragh M."/>
            <person name="Kuo A."/>
            <person name="Thoen E."/>
            <person name="Andreopoulos B."/>
            <person name="Lu D."/>
            <person name="Skrede I."/>
            <person name="Drula E."/>
            <person name="Henrissat B."/>
            <person name="Morin E."/>
            <person name="Kohler A."/>
            <person name="Barry K."/>
            <person name="LaButti K."/>
            <person name="Morin E."/>
            <person name="Salamov A."/>
            <person name="Lipzen A."/>
            <person name="Mereny Z."/>
            <person name="Hegedus B."/>
            <person name="Baldrian P."/>
            <person name="Stursova M."/>
            <person name="Weitz H."/>
            <person name="Taylor A."/>
            <person name="Grigoriev I.V."/>
            <person name="Nagy L.G."/>
            <person name="Martin F."/>
            <person name="Kauserud H."/>
        </authorList>
    </citation>
    <scope>NUCLEOTIDE SEQUENCE</scope>
    <source>
        <strain evidence="2">9144</strain>
    </source>
</reference>
<dbReference type="EMBL" id="JARJCW010000013">
    <property type="protein sequence ID" value="KAJ7218116.1"/>
    <property type="molecule type" value="Genomic_DNA"/>
</dbReference>
<feature type="compositionally biased region" description="Low complexity" evidence="1">
    <location>
        <begin position="367"/>
        <end position="382"/>
    </location>
</feature>
<proteinExistence type="predicted"/>
<name>A0AAD6VVR5_9AGAR</name>
<feature type="region of interest" description="Disordered" evidence="1">
    <location>
        <begin position="365"/>
        <end position="394"/>
    </location>
</feature>
<dbReference type="AlphaFoldDB" id="A0AAD6VVR5"/>
<feature type="non-terminal residue" evidence="2">
    <location>
        <position position="1"/>
    </location>
</feature>